<comment type="pathway">
    <text evidence="4">Cofactor biosynthesis; pyridoxine 5'-phosphate biosynthesis; pyridoxine 5'-phosphate from D-erythrose 4-phosphate: step 5/5.</text>
</comment>
<evidence type="ECO:0000313" key="7">
    <source>
        <dbReference type="Proteomes" id="UP000477680"/>
    </source>
</evidence>
<dbReference type="EC" id="2.6.99.2" evidence="4 5"/>
<dbReference type="SUPFAM" id="SSF63892">
    <property type="entry name" value="Pyridoxine 5'-phosphate synthase"/>
    <property type="match status" value="1"/>
</dbReference>
<dbReference type="InterPro" id="IPR013785">
    <property type="entry name" value="Aldolase_TIM"/>
</dbReference>
<comment type="subcellular location">
    <subcellularLocation>
        <location evidence="4">Cytoplasm</location>
    </subcellularLocation>
</comment>
<evidence type="ECO:0000256" key="3">
    <source>
        <dbReference type="ARBA" id="ARBA00023096"/>
    </source>
</evidence>
<dbReference type="Gene3D" id="3.20.20.70">
    <property type="entry name" value="Aldolase class I"/>
    <property type="match status" value="1"/>
</dbReference>
<dbReference type="Pfam" id="PF03740">
    <property type="entry name" value="PdxJ"/>
    <property type="match status" value="1"/>
</dbReference>
<feature type="active site" description="Proton acceptor" evidence="4">
    <location>
        <position position="70"/>
    </location>
</feature>
<dbReference type="RefSeq" id="WP_163495868.1">
    <property type="nucleotide sequence ID" value="NZ_CP048711.1"/>
</dbReference>
<reference evidence="6 7" key="1">
    <citation type="submission" date="2020-02" db="EMBL/GenBank/DDBJ databases">
        <title>Genome sequencing for Kineobactrum sp. M2.</title>
        <authorList>
            <person name="Park S.-J."/>
        </authorList>
    </citation>
    <scope>NUCLEOTIDE SEQUENCE [LARGE SCALE GENOMIC DNA]</scope>
    <source>
        <strain evidence="6 7">M2</strain>
    </source>
</reference>
<feature type="binding site" evidence="4">
    <location>
        <begin position="228"/>
        <end position="229"/>
    </location>
    <ligand>
        <name>3-amino-2-oxopropyl phosphate</name>
        <dbReference type="ChEBI" id="CHEBI:57279"/>
    </ligand>
</feature>
<dbReference type="GO" id="GO:0008615">
    <property type="term" value="P:pyridoxine biosynthetic process"/>
    <property type="evidence" value="ECO:0007669"/>
    <property type="project" value="UniProtKB-UniRule"/>
</dbReference>
<feature type="binding site" evidence="4">
    <location>
        <position position="18"/>
    </location>
    <ligand>
        <name>3-amino-2-oxopropyl phosphate</name>
        <dbReference type="ChEBI" id="CHEBI:57279"/>
    </ligand>
</feature>
<keyword evidence="3 4" id="KW-0664">Pyridoxine biosynthesis</keyword>
<organism evidence="6 7">
    <name type="scientific">Kineobactrum salinum</name>
    <dbReference type="NCBI Taxonomy" id="2708301"/>
    <lineage>
        <taxon>Bacteria</taxon>
        <taxon>Pseudomonadati</taxon>
        <taxon>Pseudomonadota</taxon>
        <taxon>Gammaproteobacteria</taxon>
        <taxon>Cellvibrionales</taxon>
        <taxon>Halieaceae</taxon>
        <taxon>Kineobactrum</taxon>
    </lineage>
</organism>
<dbReference type="NCBIfam" id="TIGR00559">
    <property type="entry name" value="pdxJ"/>
    <property type="match status" value="1"/>
</dbReference>
<comment type="caution">
    <text evidence="4">Lacks conserved residue(s) required for the propagation of feature annotation.</text>
</comment>
<dbReference type="AlphaFoldDB" id="A0A6C0U9Q8"/>
<dbReference type="NCBIfam" id="NF003626">
    <property type="entry name" value="PRK05265.1-4"/>
    <property type="match status" value="1"/>
</dbReference>
<feature type="active site" description="Proton acceptor" evidence="4">
    <location>
        <position position="43"/>
    </location>
</feature>
<protein>
    <recommendedName>
        <fullName evidence="4 5">Pyridoxine 5'-phosphate synthase</fullName>
        <shortName evidence="4">PNP synthase</shortName>
        <ecNumber evidence="4 5">2.6.99.2</ecNumber>
    </recommendedName>
</protein>
<dbReference type="CDD" id="cd00003">
    <property type="entry name" value="PNPsynthase"/>
    <property type="match status" value="1"/>
</dbReference>
<evidence type="ECO:0000313" key="6">
    <source>
        <dbReference type="EMBL" id="QIB66434.1"/>
    </source>
</evidence>
<gene>
    <name evidence="4" type="primary">pdxJ</name>
    <name evidence="6" type="ORF">G3T16_14545</name>
</gene>
<keyword evidence="1 4" id="KW-0963">Cytoplasm</keyword>
<feature type="binding site" evidence="4">
    <location>
        <position position="45"/>
    </location>
    <ligand>
        <name>1-deoxy-D-xylulose 5-phosphate</name>
        <dbReference type="ChEBI" id="CHEBI:57792"/>
    </ligand>
</feature>
<dbReference type="InterPro" id="IPR036130">
    <property type="entry name" value="Pyridoxine-5'_phos_synth"/>
</dbReference>
<evidence type="ECO:0000256" key="5">
    <source>
        <dbReference type="NCBIfam" id="TIGR00559"/>
    </source>
</evidence>
<proteinExistence type="inferred from homology"/>
<feature type="binding site" evidence="4">
    <location>
        <position position="207"/>
    </location>
    <ligand>
        <name>3-amino-2-oxopropyl phosphate</name>
        <dbReference type="ChEBI" id="CHEBI:57279"/>
    </ligand>
</feature>
<sequence>MIALSVNLNKIALIRNSRDTSNPDIPRHARICIDAGADGITVHPRPDQRHIRVQDCFDLAAMLSVEFNMEGNPMTGPRRSDRAGVGDYPGFMALVKEIRPTQCTLVPDGDNQLTSDHGFDLKRDGDQVAPLVAELQTLGIRTSLFMDPDPEQIRLAAQTGTDRIELYTESYARAFASGRDVEPVLRRFIEAAEVAADVGLGINAGHDLDLHNLPRFCTVPGLLEVSIGHALTVDALSMGLARTIAAYQQALGKAVAPAA</sequence>
<dbReference type="PANTHER" id="PTHR30456:SF0">
    <property type="entry name" value="PYRIDOXINE 5'-PHOSPHATE SYNTHASE"/>
    <property type="match status" value="1"/>
</dbReference>
<evidence type="ECO:0000256" key="1">
    <source>
        <dbReference type="ARBA" id="ARBA00022490"/>
    </source>
</evidence>
<comment type="function">
    <text evidence="4">Catalyzes the complicated ring closure reaction between the two acyclic compounds 1-deoxy-D-xylulose-5-phosphate (DXP) and 3-amino-2-oxopropyl phosphate (1-amino-acetone-3-phosphate or AAP) to form pyridoxine 5'-phosphate (PNP) and inorganic phosphate.</text>
</comment>
<dbReference type="Proteomes" id="UP000477680">
    <property type="component" value="Chromosome"/>
</dbReference>
<keyword evidence="2 4" id="KW-0808">Transferase</keyword>
<dbReference type="UniPathway" id="UPA00244">
    <property type="reaction ID" value="UER00313"/>
</dbReference>
<comment type="catalytic activity">
    <reaction evidence="4">
        <text>3-amino-2-oxopropyl phosphate + 1-deoxy-D-xylulose 5-phosphate = pyridoxine 5'-phosphate + phosphate + 2 H2O + H(+)</text>
        <dbReference type="Rhea" id="RHEA:15265"/>
        <dbReference type="ChEBI" id="CHEBI:15377"/>
        <dbReference type="ChEBI" id="CHEBI:15378"/>
        <dbReference type="ChEBI" id="CHEBI:43474"/>
        <dbReference type="ChEBI" id="CHEBI:57279"/>
        <dbReference type="ChEBI" id="CHEBI:57792"/>
        <dbReference type="ChEBI" id="CHEBI:58589"/>
        <dbReference type="EC" id="2.6.99.2"/>
    </reaction>
</comment>
<dbReference type="GO" id="GO:0005829">
    <property type="term" value="C:cytosol"/>
    <property type="evidence" value="ECO:0007669"/>
    <property type="project" value="TreeGrafter"/>
</dbReference>
<evidence type="ECO:0000256" key="2">
    <source>
        <dbReference type="ARBA" id="ARBA00022679"/>
    </source>
</evidence>
<feature type="binding site" evidence="4">
    <location>
        <position position="114"/>
    </location>
    <ligand>
        <name>1-deoxy-D-xylulose 5-phosphate</name>
        <dbReference type="ChEBI" id="CHEBI:57792"/>
    </ligand>
</feature>
<dbReference type="GO" id="GO:0033856">
    <property type="term" value="F:pyridoxine 5'-phosphate synthase activity"/>
    <property type="evidence" value="ECO:0007669"/>
    <property type="project" value="UniProtKB-UniRule"/>
</dbReference>
<accession>A0A6C0U9Q8</accession>
<keyword evidence="7" id="KW-1185">Reference proteome</keyword>
<comment type="similarity">
    <text evidence="4">Belongs to the PNP synthase family.</text>
</comment>
<evidence type="ECO:0000256" key="4">
    <source>
        <dbReference type="HAMAP-Rule" id="MF_00279"/>
    </source>
</evidence>
<dbReference type="PANTHER" id="PTHR30456">
    <property type="entry name" value="PYRIDOXINE 5'-PHOSPHATE SYNTHASE"/>
    <property type="match status" value="1"/>
</dbReference>
<dbReference type="InterPro" id="IPR004569">
    <property type="entry name" value="PyrdxlP_synth_PdxJ"/>
</dbReference>
<feature type="site" description="Transition state stabilizer" evidence="4">
    <location>
        <position position="165"/>
    </location>
</feature>
<feature type="binding site" evidence="4">
    <location>
        <position position="7"/>
    </location>
    <ligand>
        <name>3-amino-2-oxopropyl phosphate</name>
        <dbReference type="ChEBI" id="CHEBI:57279"/>
    </ligand>
</feature>
<feature type="binding site" evidence="4">
    <location>
        <position position="50"/>
    </location>
    <ligand>
        <name>1-deoxy-D-xylulose 5-phosphate</name>
        <dbReference type="ChEBI" id="CHEBI:57792"/>
    </ligand>
</feature>
<comment type="subunit">
    <text evidence="4">Homooctamer; tetramer of dimers.</text>
</comment>
<name>A0A6C0U9Q8_9GAMM</name>
<dbReference type="KEGG" id="kim:G3T16_14545"/>
<dbReference type="HAMAP" id="MF_00279">
    <property type="entry name" value="PdxJ"/>
    <property type="match status" value="1"/>
</dbReference>
<dbReference type="EMBL" id="CP048711">
    <property type="protein sequence ID" value="QIB66434.1"/>
    <property type="molecule type" value="Genomic_DNA"/>
</dbReference>
<feature type="active site" description="Proton donor" evidence="4">
    <location>
        <position position="206"/>
    </location>
</feature>